<reference evidence="1 2" key="1">
    <citation type="submission" date="2019-07" db="EMBL/GenBank/DDBJ databases">
        <title>Complete Genome Sequence of Leptotrichia goodfellowii Strain JCM 16774.</title>
        <authorList>
            <person name="Watanabe S."/>
            <person name="Cui L."/>
        </authorList>
    </citation>
    <scope>NUCLEOTIDE SEQUENCE [LARGE SCALE GENOMIC DNA]</scope>
    <source>
        <strain evidence="1 2">JCM16774</strain>
    </source>
</reference>
<dbReference type="Proteomes" id="UP000321606">
    <property type="component" value="Chromosome"/>
</dbReference>
<dbReference type="AlphaFoldDB" id="A0A510JAU1"/>
<dbReference type="InterPro" id="IPR011322">
    <property type="entry name" value="N-reg_PII-like_a/b"/>
</dbReference>
<gene>
    <name evidence="1" type="ORF">JCM16774_0446</name>
</gene>
<evidence type="ECO:0008006" key="3">
    <source>
        <dbReference type="Google" id="ProtNLM"/>
    </source>
</evidence>
<dbReference type="KEGG" id="lgo:JCM16774_0446"/>
<dbReference type="Gene3D" id="3.30.70.120">
    <property type="match status" value="1"/>
</dbReference>
<organism evidence="1 2">
    <name type="scientific">Pseudoleptotrichia goodfellowii</name>
    <dbReference type="NCBI Taxonomy" id="157692"/>
    <lineage>
        <taxon>Bacteria</taxon>
        <taxon>Fusobacteriati</taxon>
        <taxon>Fusobacteriota</taxon>
        <taxon>Fusobacteriia</taxon>
        <taxon>Fusobacteriales</taxon>
        <taxon>Leptotrichiaceae</taxon>
        <taxon>Pseudoleptotrichia</taxon>
    </lineage>
</organism>
<evidence type="ECO:0000313" key="2">
    <source>
        <dbReference type="Proteomes" id="UP000321606"/>
    </source>
</evidence>
<accession>A0A510JAU1</accession>
<evidence type="ECO:0000313" key="1">
    <source>
        <dbReference type="EMBL" id="BBM35521.1"/>
    </source>
</evidence>
<sequence>MVDMKRLEVYFDSFFLEKVKEELNEYGLEKYVLVPEVFSDWGKHLKHFNSHLWPGTDSILIAYVEDDQGEEIMRVIKKMKIDVGHMISMGAVLIPIDDMIL</sequence>
<protein>
    <recommendedName>
        <fullName evidence="3">Nitrogen regulatory protein P-II</fullName>
    </recommendedName>
</protein>
<dbReference type="NCBIfam" id="NF045581">
    <property type="entry name" value="PG0541_fam"/>
    <property type="match status" value="1"/>
</dbReference>
<name>A0A510JAU1_9FUSO</name>
<dbReference type="EMBL" id="AP019822">
    <property type="protein sequence ID" value="BBM35521.1"/>
    <property type="molecule type" value="Genomic_DNA"/>
</dbReference>
<dbReference type="STRING" id="714315.GCA_000516535_00449"/>
<dbReference type="InterPro" id="IPR015867">
    <property type="entry name" value="N-reg_PII/ATP_PRibTrfase_C"/>
</dbReference>
<dbReference type="SUPFAM" id="SSF54913">
    <property type="entry name" value="GlnB-like"/>
    <property type="match status" value="1"/>
</dbReference>
<proteinExistence type="predicted"/>